<evidence type="ECO:0000313" key="3">
    <source>
        <dbReference type="Proteomes" id="UP000075260"/>
    </source>
</evidence>
<proteinExistence type="predicted"/>
<dbReference type="AlphaFoldDB" id="A0A150Q416"/>
<protein>
    <submittedName>
        <fullName evidence="2">Uncharacterized protein</fullName>
    </submittedName>
</protein>
<gene>
    <name evidence="2" type="ORF">BE15_01005</name>
</gene>
<comment type="caution">
    <text evidence="2">The sequence shown here is derived from an EMBL/GenBank/DDBJ whole genome shotgun (WGS) entry which is preliminary data.</text>
</comment>
<feature type="region of interest" description="Disordered" evidence="1">
    <location>
        <begin position="1"/>
        <end position="32"/>
    </location>
</feature>
<sequence>MQRAACWRTARPAPATGPGGDGGHGGPGRGGDAIGIAYLDEDRLTVEGVTSAMGLPGKGGMSWDDQATMIAGVDGVAVETLRCKRPANAIMTVPLPTARRCRGAEREVSGGAMGARRRR</sequence>
<feature type="compositionally biased region" description="Gly residues" evidence="1">
    <location>
        <begin position="17"/>
        <end position="32"/>
    </location>
</feature>
<accession>A0A150Q416</accession>
<evidence type="ECO:0000313" key="2">
    <source>
        <dbReference type="EMBL" id="KYF62755.1"/>
    </source>
</evidence>
<organism evidence="2 3">
    <name type="scientific">Sorangium cellulosum</name>
    <name type="common">Polyangium cellulosum</name>
    <dbReference type="NCBI Taxonomy" id="56"/>
    <lineage>
        <taxon>Bacteria</taxon>
        <taxon>Pseudomonadati</taxon>
        <taxon>Myxococcota</taxon>
        <taxon>Polyangia</taxon>
        <taxon>Polyangiales</taxon>
        <taxon>Polyangiaceae</taxon>
        <taxon>Sorangium</taxon>
    </lineage>
</organism>
<evidence type="ECO:0000256" key="1">
    <source>
        <dbReference type="SAM" id="MobiDB-lite"/>
    </source>
</evidence>
<reference evidence="2 3" key="1">
    <citation type="submission" date="2014-02" db="EMBL/GenBank/DDBJ databases">
        <title>The small core and large imbalanced accessory genome model reveals a collaborative survival strategy of Sorangium cellulosum strains in nature.</title>
        <authorList>
            <person name="Han K."/>
            <person name="Peng R."/>
            <person name="Blom J."/>
            <person name="Li Y.-Z."/>
        </authorList>
    </citation>
    <scope>NUCLEOTIDE SEQUENCE [LARGE SCALE GENOMIC DNA]</scope>
    <source>
        <strain evidence="2 3">So0008-312</strain>
    </source>
</reference>
<dbReference type="Proteomes" id="UP000075260">
    <property type="component" value="Unassembled WGS sequence"/>
</dbReference>
<name>A0A150Q416_SORCE</name>
<dbReference type="EMBL" id="JEMA01001070">
    <property type="protein sequence ID" value="KYF62755.1"/>
    <property type="molecule type" value="Genomic_DNA"/>
</dbReference>